<proteinExistence type="predicted"/>
<dbReference type="InterPro" id="IPR004045">
    <property type="entry name" value="Glutathione_S-Trfase_N"/>
</dbReference>
<evidence type="ECO:0000259" key="1">
    <source>
        <dbReference type="PROSITE" id="PS50404"/>
    </source>
</evidence>
<dbReference type="SFLD" id="SFLDS00019">
    <property type="entry name" value="Glutathione_Transferase_(cytos"/>
    <property type="match status" value="1"/>
</dbReference>
<evidence type="ECO:0008006" key="5">
    <source>
        <dbReference type="Google" id="ProtNLM"/>
    </source>
</evidence>
<dbReference type="InterPro" id="IPR050983">
    <property type="entry name" value="GST_Omega/HSP26"/>
</dbReference>
<evidence type="ECO:0000313" key="4">
    <source>
        <dbReference type="Proteomes" id="UP001307849"/>
    </source>
</evidence>
<dbReference type="PROSITE" id="PS50405">
    <property type="entry name" value="GST_CTER"/>
    <property type="match status" value="1"/>
</dbReference>
<dbReference type="InterPro" id="IPR036249">
    <property type="entry name" value="Thioredoxin-like_sf"/>
</dbReference>
<dbReference type="EMBL" id="JAVHJM010000001">
    <property type="protein sequence ID" value="KAK6519708.1"/>
    <property type="molecule type" value="Genomic_DNA"/>
</dbReference>
<keyword evidence="4" id="KW-1185">Reference proteome</keyword>
<dbReference type="CDD" id="cd00570">
    <property type="entry name" value="GST_N_family"/>
    <property type="match status" value="1"/>
</dbReference>
<dbReference type="PANTHER" id="PTHR43968">
    <property type="match status" value="1"/>
</dbReference>
<dbReference type="InterPro" id="IPR010987">
    <property type="entry name" value="Glutathione-S-Trfase_C-like"/>
</dbReference>
<feature type="domain" description="GST C-terminal" evidence="2">
    <location>
        <begin position="104"/>
        <end position="252"/>
    </location>
</feature>
<name>A0AAN8S0K1_9PEZI</name>
<dbReference type="SUPFAM" id="SSF52833">
    <property type="entry name" value="Thioredoxin-like"/>
    <property type="match status" value="1"/>
</dbReference>
<sequence length="259" mass="28622">MAALNISLTLYYNPECPFVHRVLTTLHELSLRYTTVFVDLDVPRSADYLAINPRGTVPALKFSSPDFRNGKETIMTESLVIIYFLGNLFPNHLLPAAPSAGIVTAVTRTRIFFFINAWENKITPLFDKVYIASFGGEKEAEGVEDMVVGAIKNEIDPLLKKEDGDGGGAFLGGREKLTMAEVVVAPVILRVFAFCDGGLLPQTFKTNLLALPNFGKWIKEVLKSESLLKGWDEASFLSGSKAKLQEFKEGRFKPKVSAQ</sequence>
<dbReference type="AlphaFoldDB" id="A0AAN8S0K1"/>
<evidence type="ECO:0000313" key="3">
    <source>
        <dbReference type="EMBL" id="KAK6519708.1"/>
    </source>
</evidence>
<dbReference type="SUPFAM" id="SSF47616">
    <property type="entry name" value="GST C-terminal domain-like"/>
    <property type="match status" value="1"/>
</dbReference>
<protein>
    <recommendedName>
        <fullName evidence="5">Glutathione S-transferase</fullName>
    </recommendedName>
</protein>
<gene>
    <name evidence="3" type="ORF">TWF506_000008</name>
</gene>
<dbReference type="PROSITE" id="PS50404">
    <property type="entry name" value="GST_NTER"/>
    <property type="match status" value="1"/>
</dbReference>
<dbReference type="InterPro" id="IPR040079">
    <property type="entry name" value="Glutathione_S-Trfase"/>
</dbReference>
<dbReference type="InterPro" id="IPR036282">
    <property type="entry name" value="Glutathione-S-Trfase_C_sf"/>
</dbReference>
<dbReference type="Gene3D" id="3.40.30.10">
    <property type="entry name" value="Glutaredoxin"/>
    <property type="match status" value="1"/>
</dbReference>
<evidence type="ECO:0000259" key="2">
    <source>
        <dbReference type="PROSITE" id="PS50405"/>
    </source>
</evidence>
<comment type="caution">
    <text evidence="3">The sequence shown here is derived from an EMBL/GenBank/DDBJ whole genome shotgun (WGS) entry which is preliminary data.</text>
</comment>
<dbReference type="SFLD" id="SFLDG00358">
    <property type="entry name" value="Main_(cytGST)"/>
    <property type="match status" value="1"/>
</dbReference>
<reference evidence="3 4" key="1">
    <citation type="submission" date="2019-10" db="EMBL/GenBank/DDBJ databases">
        <authorList>
            <person name="Palmer J.M."/>
        </authorList>
    </citation>
    <scope>NUCLEOTIDE SEQUENCE [LARGE SCALE GENOMIC DNA]</scope>
    <source>
        <strain evidence="3 4">TWF506</strain>
    </source>
</reference>
<accession>A0AAN8S0K1</accession>
<dbReference type="GO" id="GO:0005737">
    <property type="term" value="C:cytoplasm"/>
    <property type="evidence" value="ECO:0007669"/>
    <property type="project" value="TreeGrafter"/>
</dbReference>
<feature type="domain" description="GST N-terminal" evidence="1">
    <location>
        <begin position="6"/>
        <end position="93"/>
    </location>
</feature>
<dbReference type="PANTHER" id="PTHR43968:SF8">
    <property type="entry name" value="S-TRANSFERASE, PUTATIVE (AFU_ORTHOLOGUE AFUA_2G00590)-RELATED"/>
    <property type="match status" value="1"/>
</dbReference>
<dbReference type="Pfam" id="PF13409">
    <property type="entry name" value="GST_N_2"/>
    <property type="match status" value="1"/>
</dbReference>
<dbReference type="Proteomes" id="UP001307849">
    <property type="component" value="Unassembled WGS sequence"/>
</dbReference>
<organism evidence="3 4">
    <name type="scientific">Arthrobotrys conoides</name>
    <dbReference type="NCBI Taxonomy" id="74498"/>
    <lineage>
        <taxon>Eukaryota</taxon>
        <taxon>Fungi</taxon>
        <taxon>Dikarya</taxon>
        <taxon>Ascomycota</taxon>
        <taxon>Pezizomycotina</taxon>
        <taxon>Orbiliomycetes</taxon>
        <taxon>Orbiliales</taxon>
        <taxon>Orbiliaceae</taxon>
        <taxon>Arthrobotrys</taxon>
    </lineage>
</organism>